<evidence type="ECO:0000256" key="2">
    <source>
        <dbReference type="ARBA" id="ARBA00022512"/>
    </source>
</evidence>
<keyword evidence="2" id="KW-0134">Cell wall</keyword>
<dbReference type="InterPro" id="IPR011252">
    <property type="entry name" value="Fibrogen-bd_dom1"/>
</dbReference>
<comment type="caution">
    <text evidence="10">The sequence shown here is derived from an EMBL/GenBank/DDBJ whole genome shotgun (WGS) entry which is preliminary data.</text>
</comment>
<dbReference type="InterPro" id="IPR041171">
    <property type="entry name" value="SDR_Ig"/>
</dbReference>
<keyword evidence="5" id="KW-0572">Peptidoglycan-anchor</keyword>
<accession>A0ABT3E368</accession>
<keyword evidence="7" id="KW-0812">Transmembrane</keyword>
<feature type="chain" id="PRO_5046781779" evidence="8">
    <location>
        <begin position="19"/>
        <end position="615"/>
    </location>
</feature>
<keyword evidence="3" id="KW-0964">Secreted</keyword>
<keyword evidence="4 8" id="KW-0732">Signal</keyword>
<evidence type="ECO:0000313" key="10">
    <source>
        <dbReference type="EMBL" id="MCW0952842.1"/>
    </source>
</evidence>
<proteinExistence type="predicted"/>
<feature type="domain" description="Gram-positive cocci surface proteins LPxTG" evidence="9">
    <location>
        <begin position="581"/>
        <end position="615"/>
    </location>
</feature>
<name>A0ABT3E368_9LACO</name>
<dbReference type="SUPFAM" id="SSF49401">
    <property type="entry name" value="Bacterial adhesins"/>
    <property type="match status" value="2"/>
</dbReference>
<protein>
    <submittedName>
        <fullName evidence="10">Ig-like domain-containing protein</fullName>
    </submittedName>
</protein>
<feature type="region of interest" description="Disordered" evidence="6">
    <location>
        <begin position="526"/>
        <end position="580"/>
    </location>
</feature>
<organism evidence="10 11">
    <name type="scientific">Weissella ceti</name>
    <dbReference type="NCBI Taxonomy" id="759620"/>
    <lineage>
        <taxon>Bacteria</taxon>
        <taxon>Bacillati</taxon>
        <taxon>Bacillota</taxon>
        <taxon>Bacilli</taxon>
        <taxon>Lactobacillales</taxon>
        <taxon>Lactobacillaceae</taxon>
        <taxon>Weissella</taxon>
    </lineage>
</organism>
<keyword evidence="7" id="KW-0472">Membrane</keyword>
<evidence type="ECO:0000256" key="8">
    <source>
        <dbReference type="SAM" id="SignalP"/>
    </source>
</evidence>
<evidence type="ECO:0000256" key="5">
    <source>
        <dbReference type="ARBA" id="ARBA00023088"/>
    </source>
</evidence>
<dbReference type="Pfam" id="PF05737">
    <property type="entry name" value="Collagen_bind"/>
    <property type="match status" value="1"/>
</dbReference>
<evidence type="ECO:0000256" key="4">
    <source>
        <dbReference type="ARBA" id="ARBA00022729"/>
    </source>
</evidence>
<dbReference type="Proteomes" id="UP001526225">
    <property type="component" value="Unassembled WGS sequence"/>
</dbReference>
<reference evidence="10 11" key="1">
    <citation type="submission" date="2022-10" db="EMBL/GenBank/DDBJ databases">
        <title>Weissella fermenti sp. nov., isolated from fermented cabbage.</title>
        <authorList>
            <person name="Lee J.K."/>
            <person name="Baek J.H."/>
            <person name="Choi D.G."/>
            <person name="Kim J.M."/>
            <person name="Jeon C.O."/>
        </authorList>
    </citation>
    <scope>NUCLEOTIDE SEQUENCE [LARGE SCALE GENOMIC DNA]</scope>
    <source>
        <strain evidence="10 11">KACC 18534</strain>
    </source>
</reference>
<dbReference type="InterPro" id="IPR008456">
    <property type="entry name" value="Collagen-bd_dom"/>
</dbReference>
<keyword evidence="11" id="KW-1185">Reference proteome</keyword>
<feature type="compositionally biased region" description="Pro residues" evidence="6">
    <location>
        <begin position="539"/>
        <end position="559"/>
    </location>
</feature>
<evidence type="ECO:0000256" key="1">
    <source>
        <dbReference type="ARBA" id="ARBA00004168"/>
    </source>
</evidence>
<dbReference type="NCBIfam" id="TIGR01167">
    <property type="entry name" value="LPXTG_anchor"/>
    <property type="match status" value="1"/>
</dbReference>
<dbReference type="InterPro" id="IPR008966">
    <property type="entry name" value="Adhesion_dom_sf"/>
</dbReference>
<evidence type="ECO:0000256" key="3">
    <source>
        <dbReference type="ARBA" id="ARBA00022525"/>
    </source>
</evidence>
<dbReference type="RefSeq" id="WP_213409443.1">
    <property type="nucleotide sequence ID" value="NZ_CP074441.1"/>
</dbReference>
<dbReference type="InterPro" id="IPR019931">
    <property type="entry name" value="LPXTG_anchor"/>
</dbReference>
<gene>
    <name evidence="10" type="ORF">OIT44_02005</name>
</gene>
<sequence length="615" mass="68773">MKIKKMIMLAAVGMSSLAAPVNGIASSQVVSTADQRIVKKISYTTQNNADARKDENVKIRVDFSEDFRNHQIKPGDKLVFTLPTQLKGVNKTIPLEQDQKGIFGSVVITNGQAVLEFNEKVKAYDHIHGFFEIGTRVIADITPGSSVQVPMNLGTSVHVQSLKITNPVGGDNPNPLSYKVGTQDIDDPEHIKWFINLNSTNARIQSDMVITDTVGKGHKLEMDLLRFHDGHFTEKNYKQAVVDGDMTVDYINETGFKLTIKQSKAGGTLKYTTKIDANAHKQKEMPNYFKVQANAEGHRESVWEGNRSVKNILALEGGIDGDQEEHHATDGIQDMPEENVDDIKDVEEGHVNGSNVKDETNKLDNTKPRVENGVNVQEETLPEENVEGIKDIEEGIVTESDIQDETHKSEKLPLIENNGDVIEEITPEEQLEIIEEIIEEHTDVNEIGDETHKVEELPLIENNGEEVEEVTPEEQLEIIEEIIEEHTDVNEIKDETNKIEDNTPWIEHHIDVIEEVVPVEEVEIIDPMKPAPKHNVKPTPTPDVKPMPAPKPDVKPTPAPKQEVKPTPENKVVDTKKKSELPNTGYKNDNILIWFGLVALLAAAAWLFKKSKTRK</sequence>
<comment type="subcellular location">
    <subcellularLocation>
        <location evidence="1">Secreted</location>
        <location evidence="1">Cell wall</location>
        <topology evidence="1">Peptidoglycan-anchor</topology>
    </subcellularLocation>
</comment>
<evidence type="ECO:0000256" key="6">
    <source>
        <dbReference type="SAM" id="MobiDB-lite"/>
    </source>
</evidence>
<dbReference type="Gene3D" id="2.60.40.740">
    <property type="match status" value="1"/>
</dbReference>
<dbReference type="EMBL" id="JAOZFE010000001">
    <property type="protein sequence ID" value="MCW0952842.1"/>
    <property type="molecule type" value="Genomic_DNA"/>
</dbReference>
<evidence type="ECO:0000259" key="9">
    <source>
        <dbReference type="PROSITE" id="PS50847"/>
    </source>
</evidence>
<dbReference type="Gene3D" id="2.60.40.1280">
    <property type="match status" value="1"/>
</dbReference>
<keyword evidence="7" id="KW-1133">Transmembrane helix</keyword>
<evidence type="ECO:0000313" key="11">
    <source>
        <dbReference type="Proteomes" id="UP001526225"/>
    </source>
</evidence>
<feature type="transmembrane region" description="Helical" evidence="7">
    <location>
        <begin position="591"/>
        <end position="608"/>
    </location>
</feature>
<feature type="compositionally biased region" description="Basic and acidic residues" evidence="6">
    <location>
        <begin position="562"/>
        <end position="580"/>
    </location>
</feature>
<dbReference type="PROSITE" id="PS50847">
    <property type="entry name" value="GRAM_POS_ANCHORING"/>
    <property type="match status" value="1"/>
</dbReference>
<dbReference type="Pfam" id="PF00746">
    <property type="entry name" value="Gram_pos_anchor"/>
    <property type="match status" value="1"/>
</dbReference>
<dbReference type="Pfam" id="PF17961">
    <property type="entry name" value="Big_8"/>
    <property type="match status" value="1"/>
</dbReference>
<evidence type="ECO:0000256" key="7">
    <source>
        <dbReference type="SAM" id="Phobius"/>
    </source>
</evidence>
<feature type="signal peptide" evidence="8">
    <location>
        <begin position="1"/>
        <end position="18"/>
    </location>
</feature>